<reference evidence="2" key="1">
    <citation type="journal article" date="2019" name="Int. J. Syst. Evol. Microbiol.">
        <title>The Global Catalogue of Microorganisms (GCM) 10K type strain sequencing project: providing services to taxonomists for standard genome sequencing and annotation.</title>
        <authorList>
            <consortium name="The Broad Institute Genomics Platform"/>
            <consortium name="The Broad Institute Genome Sequencing Center for Infectious Disease"/>
            <person name="Wu L."/>
            <person name="Ma J."/>
        </authorList>
    </citation>
    <scope>NUCLEOTIDE SEQUENCE [LARGE SCALE GENOMIC DNA]</scope>
    <source>
        <strain evidence="2">KCTC 3913</strain>
    </source>
</reference>
<proteinExistence type="predicted"/>
<evidence type="ECO:0000313" key="1">
    <source>
        <dbReference type="EMBL" id="MFD2679208.1"/>
    </source>
</evidence>
<dbReference type="RefSeq" id="WP_377931650.1">
    <property type="nucleotide sequence ID" value="NZ_JBHUMF010000001.1"/>
</dbReference>
<protein>
    <recommendedName>
        <fullName evidence="3">N-formylglutamate amidohydrolase</fullName>
    </recommendedName>
</protein>
<dbReference type="Proteomes" id="UP001597506">
    <property type="component" value="Unassembled WGS sequence"/>
</dbReference>
<evidence type="ECO:0000313" key="2">
    <source>
        <dbReference type="Proteomes" id="UP001597506"/>
    </source>
</evidence>
<evidence type="ECO:0008006" key="3">
    <source>
        <dbReference type="Google" id="ProtNLM"/>
    </source>
</evidence>
<comment type="caution">
    <text evidence="1">The sequence shown here is derived from an EMBL/GenBank/DDBJ whole genome shotgun (WGS) entry which is preliminary data.</text>
</comment>
<organism evidence="1 2">
    <name type="scientific">Bacillus seohaeanensis</name>
    <dbReference type="NCBI Taxonomy" id="284580"/>
    <lineage>
        <taxon>Bacteria</taxon>
        <taxon>Bacillati</taxon>
        <taxon>Bacillota</taxon>
        <taxon>Bacilli</taxon>
        <taxon>Bacillales</taxon>
        <taxon>Bacillaceae</taxon>
        <taxon>Bacillus</taxon>
    </lineage>
</organism>
<name>A0ABW5RKL3_9BACI</name>
<accession>A0ABW5RKL3</accession>
<dbReference type="SUPFAM" id="SSF53187">
    <property type="entry name" value="Zn-dependent exopeptidases"/>
    <property type="match status" value="1"/>
</dbReference>
<dbReference type="Gene3D" id="3.40.630.40">
    <property type="entry name" value="Zn-dependent exopeptidases"/>
    <property type="match status" value="1"/>
</dbReference>
<keyword evidence="2" id="KW-1185">Reference proteome</keyword>
<dbReference type="EMBL" id="JBHUMF010000001">
    <property type="protein sequence ID" value="MFD2679208.1"/>
    <property type="molecule type" value="Genomic_DNA"/>
</dbReference>
<sequence length="224" mass="25674">MTLKFIHQQYLKYNKGKGFISCHVEALHAIPPYAELATDHIVENLVEETGCAGIISTVSRNNADLNRGPNESNTEGIIEYRNAIKDIIEYLDILDCGSNYLVIPYLHLSFHGMKDDHHGPYAIEVGTVNGRSCSPEVRNWFKETILKKTQKISPKIKIIFDEKFTGDPSILYHRLGDNNAYHGYGQNFHSFQLEVSRSIRKKHYPKIITIFSQIITEFQETFIN</sequence>
<gene>
    <name evidence="1" type="ORF">ACFSUL_00430</name>
</gene>